<feature type="transmembrane region" description="Helical" evidence="1">
    <location>
        <begin position="12"/>
        <end position="34"/>
    </location>
</feature>
<gene>
    <name evidence="2" type="ORF">AUJ66_00555</name>
</gene>
<comment type="caution">
    <text evidence="2">The sequence shown here is derived from an EMBL/GenBank/DDBJ whole genome shotgun (WGS) entry which is preliminary data.</text>
</comment>
<proteinExistence type="predicted"/>
<dbReference type="STRING" id="1817893.AUJ66_00555"/>
<evidence type="ECO:0000256" key="1">
    <source>
        <dbReference type="SAM" id="Phobius"/>
    </source>
</evidence>
<feature type="transmembrane region" description="Helical" evidence="1">
    <location>
        <begin position="68"/>
        <end position="86"/>
    </location>
</feature>
<keyword evidence="1" id="KW-0472">Membrane</keyword>
<dbReference type="AlphaFoldDB" id="A0A1J4SGV8"/>
<protein>
    <recommendedName>
        <fullName evidence="4">Small multi-drug export protein</fullName>
    </recommendedName>
</protein>
<feature type="transmembrane region" description="Helical" evidence="1">
    <location>
        <begin position="40"/>
        <end position="61"/>
    </location>
</feature>
<sequence length="221" mass="24731">MNKKKNFFKTAEGFVFILGIVVFISGFFILYPVIQVNWKGMLMMLITGIAGGKGVSIPVGLGKSLPEWLVFVVAALQDIVAVFWFYPFIVLFKNKVIKGKLIGNIVQNAQYTVDKHKNWLKPFGVLGIGFFVWIPLTMTGPIVGSVFGLLLGMSTPAIMITVTVAGVLSALCWTYLFDFMFTWASNVNKYFPAIAVIVILALLLIIRLEEIYRKRKYGETE</sequence>
<evidence type="ECO:0008006" key="4">
    <source>
        <dbReference type="Google" id="ProtNLM"/>
    </source>
</evidence>
<feature type="transmembrane region" description="Helical" evidence="1">
    <location>
        <begin position="157"/>
        <end position="177"/>
    </location>
</feature>
<evidence type="ECO:0000313" key="3">
    <source>
        <dbReference type="Proteomes" id="UP000182278"/>
    </source>
</evidence>
<keyword evidence="1" id="KW-0812">Transmembrane</keyword>
<feature type="transmembrane region" description="Helical" evidence="1">
    <location>
        <begin position="189"/>
        <end position="206"/>
    </location>
</feature>
<keyword evidence="1" id="KW-1133">Transmembrane helix</keyword>
<dbReference type="Pfam" id="PF06695">
    <property type="entry name" value="Sm_multidrug_ex"/>
    <property type="match status" value="1"/>
</dbReference>
<accession>A0A1J4SGV8</accession>
<organism evidence="2 3">
    <name type="scientific">Candidatus Desantisbacteria bacterium CG1_02_38_46</name>
    <dbReference type="NCBI Taxonomy" id="1817893"/>
    <lineage>
        <taxon>Bacteria</taxon>
        <taxon>Candidatus Desantisiibacteriota</taxon>
    </lineage>
</organism>
<dbReference type="EMBL" id="MNUO01000005">
    <property type="protein sequence ID" value="OIN98731.1"/>
    <property type="molecule type" value="Genomic_DNA"/>
</dbReference>
<dbReference type="Proteomes" id="UP000182278">
    <property type="component" value="Unassembled WGS sequence"/>
</dbReference>
<evidence type="ECO:0000313" key="2">
    <source>
        <dbReference type="EMBL" id="OIN98731.1"/>
    </source>
</evidence>
<name>A0A1J4SGV8_9BACT</name>
<reference evidence="2 3" key="1">
    <citation type="journal article" date="2016" name="Environ. Microbiol.">
        <title>Genomic resolution of a cold subsurface aquifer community provides metabolic insights for novel microbes adapted to high CO concentrations.</title>
        <authorList>
            <person name="Probst A.J."/>
            <person name="Castelle C.J."/>
            <person name="Singh A."/>
            <person name="Brown C.T."/>
            <person name="Anantharaman K."/>
            <person name="Sharon I."/>
            <person name="Hug L.A."/>
            <person name="Burstein D."/>
            <person name="Emerson J.B."/>
            <person name="Thomas B.C."/>
            <person name="Banfield J.F."/>
        </authorList>
    </citation>
    <scope>NUCLEOTIDE SEQUENCE [LARGE SCALE GENOMIC DNA]</scope>
    <source>
        <strain evidence="2">CG1_02_38_46</strain>
    </source>
</reference>
<feature type="transmembrane region" description="Helical" evidence="1">
    <location>
        <begin position="123"/>
        <end position="150"/>
    </location>
</feature>
<dbReference type="InterPro" id="IPR009577">
    <property type="entry name" value="Sm_multidrug_ex"/>
</dbReference>